<evidence type="ECO:0000313" key="2">
    <source>
        <dbReference type="EMBL" id="MBD7966573.1"/>
    </source>
</evidence>
<dbReference type="RefSeq" id="WP_191797249.1">
    <property type="nucleotide sequence ID" value="NZ_JACSQL010000001.1"/>
</dbReference>
<name>A0ABR8SSU5_9BACL</name>
<dbReference type="EMBL" id="JACSQL010000001">
    <property type="protein sequence ID" value="MBD7966573.1"/>
    <property type="molecule type" value="Genomic_DNA"/>
</dbReference>
<comment type="caution">
    <text evidence="2">The sequence shown here is derived from an EMBL/GenBank/DDBJ whole genome shotgun (WGS) entry which is preliminary data.</text>
</comment>
<organism evidence="2 3">
    <name type="scientific">Paenibacillus gallinarum</name>
    <dbReference type="NCBI Taxonomy" id="2762232"/>
    <lineage>
        <taxon>Bacteria</taxon>
        <taxon>Bacillati</taxon>
        <taxon>Bacillota</taxon>
        <taxon>Bacilli</taxon>
        <taxon>Bacillales</taxon>
        <taxon>Paenibacillaceae</taxon>
        <taxon>Paenibacillus</taxon>
    </lineage>
</organism>
<reference evidence="2 3" key="1">
    <citation type="submission" date="2020-08" db="EMBL/GenBank/DDBJ databases">
        <title>A Genomic Blueprint of the Chicken Gut Microbiome.</title>
        <authorList>
            <person name="Gilroy R."/>
            <person name="Ravi A."/>
            <person name="Getino M."/>
            <person name="Pursley I."/>
            <person name="Horton D.L."/>
            <person name="Alikhan N.-F."/>
            <person name="Baker D."/>
            <person name="Gharbi K."/>
            <person name="Hall N."/>
            <person name="Watson M."/>
            <person name="Adriaenssens E.M."/>
            <person name="Foster-Nyarko E."/>
            <person name="Jarju S."/>
            <person name="Secka A."/>
            <person name="Antonio M."/>
            <person name="Oren A."/>
            <person name="Chaudhuri R."/>
            <person name="La Ragione R.M."/>
            <person name="Hildebrand F."/>
            <person name="Pallen M.J."/>
        </authorList>
    </citation>
    <scope>NUCLEOTIDE SEQUENCE [LARGE SCALE GENOMIC DNA]</scope>
    <source>
        <strain evidence="2 3">Sa2BVA9</strain>
    </source>
</reference>
<dbReference type="Proteomes" id="UP000608071">
    <property type="component" value="Unassembled WGS sequence"/>
</dbReference>
<evidence type="ECO:0000256" key="1">
    <source>
        <dbReference type="SAM" id="Phobius"/>
    </source>
</evidence>
<feature type="transmembrane region" description="Helical" evidence="1">
    <location>
        <begin position="25"/>
        <end position="47"/>
    </location>
</feature>
<sequence length="333" mass="36125">MKIQKKWKRRRRKIGGSLRSDKGSIVLDASLVMPIFLFFIVFLIYFVQMTLFVTALQTTASETAKKISAHMYPVVLAVDAAGSIDSGLDGLDIPGTGEGGIFPIPELSLTDLVAKYASALPEPIGEWASMAAASGEAPLQHLQSSVSEAILDPVIKPLLSPVIENTVLEYDRIHVNGIDLPNLKEKTNPYFGIELTYEMPLKVPFTKKSIRIQASSKERIWIGATNEGATEGDGTTAAKGNVALLSKPEPAYIARQATIRAKITPGASANLSVFYKTGESTAKHVGWATADENGYVEWTWFVGTRTTAGTWPFVIETSDGARLEVMFEVASKT</sequence>
<protein>
    <submittedName>
        <fullName evidence="2">Pilus assembly protein</fullName>
    </submittedName>
</protein>
<keyword evidence="1" id="KW-1133">Transmembrane helix</keyword>
<proteinExistence type="predicted"/>
<keyword evidence="1" id="KW-0472">Membrane</keyword>
<keyword evidence="1" id="KW-0812">Transmembrane</keyword>
<keyword evidence="3" id="KW-1185">Reference proteome</keyword>
<accession>A0ABR8SSU5</accession>
<evidence type="ECO:0000313" key="3">
    <source>
        <dbReference type="Proteomes" id="UP000608071"/>
    </source>
</evidence>
<gene>
    <name evidence="2" type="ORF">H9647_00700</name>
</gene>